<sequence>MSYVPPHLRPSSSSSSSSSSFNSACKVSPSASSVVTLDTDLTKLSFSSNSLGGTFSNASRRTSGAQPVPEPVFNNWKPSDRVLRLKSEQIEEVRLRLNVDVTVASGSVPAPAPAPIESFADMCLHPSIMKDIEFHEYTRPTSIQAQAMPVALSGRDLLGCAETGSGKTAAFTIPMIQHCLAQTPIGRGDGPLALVLAPTRELAQQIEKEVKAFSRSLDSFKTAIVVGGTNIAEQRSELRGGVNIVVATPGRFLDHLQQGNTTLSRVSFVVLDEADRMLDMGFEPQIREVMRNLPEKHQTLLFSATMPVEIEALAQEYLTEPVQVKVGKVSSPTANVIQILEKVSENEKVDRLLSLLVEESSQAERSGHPFPLTIVFVERKTRCDEVAEALVAQGLHAVALHGGRCQSERESALRDFRNGSTNILVATDVASRGLDVTGVAHVVNLDLPKTMEDYVHRIGRTGRAGSMGQATSFYTDRDMFLVAQIKKAMVDAESGNAVTFATGKVARRKEREAAAAQKGARVAMSSVMGPSINIEDKYRFMIAASNMKREGAADSAWDD</sequence>
<keyword evidence="2" id="KW-1185">Reference proteome</keyword>
<dbReference type="Proteomes" id="UP001164539">
    <property type="component" value="Chromosome 5"/>
</dbReference>
<evidence type="ECO:0000313" key="2">
    <source>
        <dbReference type="Proteomes" id="UP001164539"/>
    </source>
</evidence>
<gene>
    <name evidence="1" type="ORF">OWV82_010853</name>
</gene>
<protein>
    <submittedName>
        <fullName evidence="1">DEAD-box ATP-dependent RNA helicase</fullName>
    </submittedName>
</protein>
<reference evidence="1 2" key="1">
    <citation type="journal article" date="2023" name="Science">
        <title>Complex scaffold remodeling in plant triterpene biosynthesis.</title>
        <authorList>
            <person name="De La Pena R."/>
            <person name="Hodgson H."/>
            <person name="Liu J.C."/>
            <person name="Stephenson M.J."/>
            <person name="Martin A.C."/>
            <person name="Owen C."/>
            <person name="Harkess A."/>
            <person name="Leebens-Mack J."/>
            <person name="Jimenez L.E."/>
            <person name="Osbourn A."/>
            <person name="Sattely E.S."/>
        </authorList>
    </citation>
    <scope>NUCLEOTIDE SEQUENCE [LARGE SCALE GENOMIC DNA]</scope>
    <source>
        <strain evidence="2">cv. JPN11</strain>
        <tissue evidence="1">Leaf</tissue>
    </source>
</reference>
<proteinExistence type="predicted"/>
<comment type="caution">
    <text evidence="1">The sequence shown here is derived from an EMBL/GenBank/DDBJ whole genome shotgun (WGS) entry which is preliminary data.</text>
</comment>
<evidence type="ECO:0000313" key="1">
    <source>
        <dbReference type="EMBL" id="KAJ4719249.1"/>
    </source>
</evidence>
<keyword evidence="1" id="KW-0347">Helicase</keyword>
<name>A0ACC1Y8F9_MELAZ</name>
<keyword evidence="1" id="KW-0378">Hydrolase</keyword>
<dbReference type="EMBL" id="CM051398">
    <property type="protein sequence ID" value="KAJ4719249.1"/>
    <property type="molecule type" value="Genomic_DNA"/>
</dbReference>
<accession>A0ACC1Y8F9</accession>
<keyword evidence="1" id="KW-0547">Nucleotide-binding</keyword>
<keyword evidence="1" id="KW-0067">ATP-binding</keyword>
<organism evidence="1 2">
    <name type="scientific">Melia azedarach</name>
    <name type="common">Chinaberry tree</name>
    <dbReference type="NCBI Taxonomy" id="155640"/>
    <lineage>
        <taxon>Eukaryota</taxon>
        <taxon>Viridiplantae</taxon>
        <taxon>Streptophyta</taxon>
        <taxon>Embryophyta</taxon>
        <taxon>Tracheophyta</taxon>
        <taxon>Spermatophyta</taxon>
        <taxon>Magnoliopsida</taxon>
        <taxon>eudicotyledons</taxon>
        <taxon>Gunneridae</taxon>
        <taxon>Pentapetalae</taxon>
        <taxon>rosids</taxon>
        <taxon>malvids</taxon>
        <taxon>Sapindales</taxon>
        <taxon>Meliaceae</taxon>
        <taxon>Melia</taxon>
    </lineage>
</organism>